<evidence type="ECO:0000313" key="2">
    <source>
        <dbReference type="EMBL" id="CAH1424282.1"/>
    </source>
</evidence>
<evidence type="ECO:0000313" key="3">
    <source>
        <dbReference type="Proteomes" id="UP001157418"/>
    </source>
</evidence>
<dbReference type="EMBL" id="CAKMRJ010001481">
    <property type="protein sequence ID" value="CAH1424282.1"/>
    <property type="molecule type" value="Genomic_DNA"/>
</dbReference>
<evidence type="ECO:0000256" key="1">
    <source>
        <dbReference type="SAM" id="MobiDB-lite"/>
    </source>
</evidence>
<sequence>MRTMIERLKMEVFNLCEIVFIIMSPTFTGIGRNDPSSESARVGSSSKKDRTTKSSNRQHHQSPPLTRLFCSFGYDREVEYVYGGSKGLEEESLSLQFTFSVTKKLNFLDCIGNPRRGFLIKKLQWILLSILNAESKRVIYWWRKEYMMLCRRNISRH</sequence>
<dbReference type="AlphaFoldDB" id="A0AAU9MCK9"/>
<feature type="region of interest" description="Disordered" evidence="1">
    <location>
        <begin position="32"/>
        <end position="64"/>
    </location>
</feature>
<name>A0AAU9MCK9_9ASTR</name>
<protein>
    <submittedName>
        <fullName evidence="2">Uncharacterized protein</fullName>
    </submittedName>
</protein>
<proteinExistence type="predicted"/>
<comment type="caution">
    <text evidence="2">The sequence shown here is derived from an EMBL/GenBank/DDBJ whole genome shotgun (WGS) entry which is preliminary data.</text>
</comment>
<dbReference type="Proteomes" id="UP001157418">
    <property type="component" value="Unassembled WGS sequence"/>
</dbReference>
<keyword evidence="3" id="KW-1185">Reference proteome</keyword>
<gene>
    <name evidence="2" type="ORF">LVIROSA_LOCUS11498</name>
</gene>
<organism evidence="2 3">
    <name type="scientific">Lactuca virosa</name>
    <dbReference type="NCBI Taxonomy" id="75947"/>
    <lineage>
        <taxon>Eukaryota</taxon>
        <taxon>Viridiplantae</taxon>
        <taxon>Streptophyta</taxon>
        <taxon>Embryophyta</taxon>
        <taxon>Tracheophyta</taxon>
        <taxon>Spermatophyta</taxon>
        <taxon>Magnoliopsida</taxon>
        <taxon>eudicotyledons</taxon>
        <taxon>Gunneridae</taxon>
        <taxon>Pentapetalae</taxon>
        <taxon>asterids</taxon>
        <taxon>campanulids</taxon>
        <taxon>Asterales</taxon>
        <taxon>Asteraceae</taxon>
        <taxon>Cichorioideae</taxon>
        <taxon>Cichorieae</taxon>
        <taxon>Lactucinae</taxon>
        <taxon>Lactuca</taxon>
    </lineage>
</organism>
<feature type="compositionally biased region" description="Polar residues" evidence="1">
    <location>
        <begin position="34"/>
        <end position="43"/>
    </location>
</feature>
<reference evidence="2 3" key="1">
    <citation type="submission" date="2022-01" db="EMBL/GenBank/DDBJ databases">
        <authorList>
            <person name="Xiong W."/>
            <person name="Schranz E."/>
        </authorList>
    </citation>
    <scope>NUCLEOTIDE SEQUENCE [LARGE SCALE GENOMIC DNA]</scope>
</reference>
<accession>A0AAU9MCK9</accession>